<evidence type="ECO:0000256" key="1">
    <source>
        <dbReference type="SAM" id="Coils"/>
    </source>
</evidence>
<dbReference type="InterPro" id="IPR036162">
    <property type="entry name" value="Resolvase-like_N_sf"/>
</dbReference>
<dbReference type="CDD" id="cd00338">
    <property type="entry name" value="Ser_Recombinase"/>
    <property type="match status" value="1"/>
</dbReference>
<dbReference type="GO" id="GO:0003677">
    <property type="term" value="F:DNA binding"/>
    <property type="evidence" value="ECO:0007669"/>
    <property type="project" value="InterPro"/>
</dbReference>
<dbReference type="AlphaFoldDB" id="A0A948RS67"/>
<name>A0A948RS67_UNCEI</name>
<dbReference type="Gene3D" id="3.40.50.1390">
    <property type="entry name" value="Resolvase, N-terminal catalytic domain"/>
    <property type="match status" value="1"/>
</dbReference>
<feature type="coiled-coil region" evidence="1">
    <location>
        <begin position="365"/>
        <end position="399"/>
    </location>
</feature>
<dbReference type="PANTHER" id="PTHR30461">
    <property type="entry name" value="DNA-INVERTASE FROM LAMBDOID PROPHAGE"/>
    <property type="match status" value="1"/>
</dbReference>
<evidence type="ECO:0000313" key="5">
    <source>
        <dbReference type="Proteomes" id="UP000777784"/>
    </source>
</evidence>
<proteinExistence type="predicted"/>
<dbReference type="GO" id="GO:0000150">
    <property type="term" value="F:DNA strand exchange activity"/>
    <property type="evidence" value="ECO:0007669"/>
    <property type="project" value="InterPro"/>
</dbReference>
<reference evidence="4" key="1">
    <citation type="submission" date="2021-05" db="EMBL/GenBank/DDBJ databases">
        <title>Energy efficiency and biological interactions define the core microbiome of deep oligotrophic groundwater.</title>
        <authorList>
            <person name="Mehrshad M."/>
            <person name="Lopez-Fernandez M."/>
            <person name="Bell E."/>
            <person name="Bernier-Latmani R."/>
            <person name="Bertilsson S."/>
            <person name="Dopson M."/>
        </authorList>
    </citation>
    <scope>NUCLEOTIDE SEQUENCE</scope>
    <source>
        <strain evidence="4">Modern_marine.mb.64</strain>
    </source>
</reference>
<comment type="caution">
    <text evidence="4">The sequence shown here is derived from an EMBL/GenBank/DDBJ whole genome shotgun (WGS) entry which is preliminary data.</text>
</comment>
<dbReference type="Pfam" id="PF00239">
    <property type="entry name" value="Resolvase"/>
    <property type="match status" value="1"/>
</dbReference>
<dbReference type="SUPFAM" id="SSF53041">
    <property type="entry name" value="Resolvase-like"/>
    <property type="match status" value="1"/>
</dbReference>
<dbReference type="Proteomes" id="UP000777784">
    <property type="component" value="Unassembled WGS sequence"/>
</dbReference>
<dbReference type="InterPro" id="IPR050639">
    <property type="entry name" value="SSR_resolvase"/>
</dbReference>
<accession>A0A948RS67</accession>
<protein>
    <submittedName>
        <fullName evidence="4">Recombinase family protein</fullName>
    </submittedName>
</protein>
<evidence type="ECO:0000259" key="2">
    <source>
        <dbReference type="PROSITE" id="PS51736"/>
    </source>
</evidence>
<dbReference type="PROSITE" id="PS51736">
    <property type="entry name" value="RECOMBINASES_3"/>
    <property type="match status" value="1"/>
</dbReference>
<gene>
    <name evidence="4" type="ORF">KJ970_03695</name>
</gene>
<evidence type="ECO:0000259" key="3">
    <source>
        <dbReference type="PROSITE" id="PS51737"/>
    </source>
</evidence>
<dbReference type="Gene3D" id="3.90.1750.20">
    <property type="entry name" value="Putative Large Serine Recombinase, Chain B, Domain 2"/>
    <property type="match status" value="1"/>
</dbReference>
<dbReference type="Pfam" id="PF07508">
    <property type="entry name" value="Recombinase"/>
    <property type="match status" value="1"/>
</dbReference>
<dbReference type="InterPro" id="IPR006119">
    <property type="entry name" value="Resolv_N"/>
</dbReference>
<dbReference type="EMBL" id="JAHJDP010000023">
    <property type="protein sequence ID" value="MBU2690005.1"/>
    <property type="molecule type" value="Genomic_DNA"/>
</dbReference>
<dbReference type="InterPro" id="IPR038109">
    <property type="entry name" value="DNA_bind_recomb_sf"/>
</dbReference>
<dbReference type="PANTHER" id="PTHR30461:SF23">
    <property type="entry name" value="DNA RECOMBINASE-RELATED"/>
    <property type="match status" value="1"/>
</dbReference>
<dbReference type="PROSITE" id="PS51737">
    <property type="entry name" value="RECOMBINASE_DNA_BIND"/>
    <property type="match status" value="1"/>
</dbReference>
<feature type="domain" description="Resolvase/invertase-type recombinase catalytic" evidence="2">
    <location>
        <begin position="21"/>
        <end position="168"/>
    </location>
</feature>
<dbReference type="SMART" id="SM00857">
    <property type="entry name" value="Resolvase"/>
    <property type="match status" value="1"/>
</dbReference>
<sequence length="532" mass="61443">MHLKMKSVSEPRGQSNVEAKSVGIWIRVSTEDQAKGESPEHHERRARMYAAVKGWQVREVYHLEAVSGKSVMSLPETGRMLEHIRSGHITALIFSKLARLARNTRELLEFADIFRDHEANLISLSEAIDTSTPAGRLFFTVVAAMAQWEREEIADRVAASVPIRAKLGRPLGGAAPFGYRWENRELIPDPKETPVRKLMYELFLEHKRKKTVARLLNEKGYRTRSGSKFSDTTVDRLLRDPIAKGIRRANYTKSLGAKKHWKEKPRNEWVLTAVEPIITEETWNAANAILEERRRNRKPRSRKPVHLFAGLVFCGCGQKMYVLTKTTKYGCQKCHNKIPVEDLECVFAEQLKGFVFSPEEVAAHLGQADEEIKAKEDTLRALETERDRVVREMDRIYKAYIADEFSVQGFGRQYRPLEERLNQIEVELPQLQGEIDFYTIQYLSRDEILSEARDLYSRWPSLASDDKKQIVEHIVERIVIGKGDIEIHLSYLPSSPLFSELVTKEQRNSRDSSRRLTRIVREIVQRGRREPR</sequence>
<feature type="domain" description="Recombinase" evidence="3">
    <location>
        <begin position="176"/>
        <end position="296"/>
    </location>
</feature>
<keyword evidence="1" id="KW-0175">Coiled coil</keyword>
<evidence type="ECO:0000313" key="4">
    <source>
        <dbReference type="EMBL" id="MBU2690005.1"/>
    </source>
</evidence>
<dbReference type="InterPro" id="IPR011109">
    <property type="entry name" value="DNA_bind_recombinase_dom"/>
</dbReference>
<organism evidence="4 5">
    <name type="scientific">Eiseniibacteriota bacterium</name>
    <dbReference type="NCBI Taxonomy" id="2212470"/>
    <lineage>
        <taxon>Bacteria</taxon>
        <taxon>Candidatus Eiseniibacteriota</taxon>
    </lineage>
</organism>